<dbReference type="PANTHER" id="PTHR14396">
    <property type="entry name" value="CLASPIN"/>
    <property type="match status" value="1"/>
</dbReference>
<dbReference type="GO" id="GO:0033314">
    <property type="term" value="P:mitotic DNA replication checkpoint signaling"/>
    <property type="evidence" value="ECO:0007669"/>
    <property type="project" value="TreeGrafter"/>
</dbReference>
<keyword evidence="2" id="KW-0597">Phosphoprotein</keyword>
<feature type="region of interest" description="Disordered" evidence="4">
    <location>
        <begin position="1240"/>
        <end position="1259"/>
    </location>
</feature>
<feature type="compositionally biased region" description="Low complexity" evidence="4">
    <location>
        <begin position="1384"/>
        <end position="1395"/>
    </location>
</feature>
<feature type="compositionally biased region" description="Basic and acidic residues" evidence="4">
    <location>
        <begin position="130"/>
        <end position="141"/>
    </location>
</feature>
<reference evidence="5" key="1">
    <citation type="submission" date="2023-08" db="EMBL/GenBank/DDBJ databases">
        <authorList>
            <person name="Alioto T."/>
            <person name="Alioto T."/>
            <person name="Gomez Garrido J."/>
        </authorList>
    </citation>
    <scope>NUCLEOTIDE SEQUENCE</scope>
</reference>
<feature type="compositionally biased region" description="Basic and acidic residues" evidence="4">
    <location>
        <begin position="830"/>
        <end position="843"/>
    </location>
</feature>
<evidence type="ECO:0000313" key="5">
    <source>
        <dbReference type="EMBL" id="CAI9730086.1"/>
    </source>
</evidence>
<feature type="region of interest" description="Disordered" evidence="4">
    <location>
        <begin position="579"/>
        <end position="599"/>
    </location>
</feature>
<feature type="region of interest" description="Disordered" evidence="4">
    <location>
        <begin position="1142"/>
        <end position="1162"/>
    </location>
</feature>
<protein>
    <recommendedName>
        <fullName evidence="7">Claspin</fullName>
    </recommendedName>
</protein>
<name>A0AA36F8U6_OCTVU</name>
<feature type="region of interest" description="Disordered" evidence="4">
    <location>
        <begin position="1060"/>
        <end position="1130"/>
    </location>
</feature>
<organism evidence="5 6">
    <name type="scientific">Octopus vulgaris</name>
    <name type="common">Common octopus</name>
    <dbReference type="NCBI Taxonomy" id="6645"/>
    <lineage>
        <taxon>Eukaryota</taxon>
        <taxon>Metazoa</taxon>
        <taxon>Spiralia</taxon>
        <taxon>Lophotrochozoa</taxon>
        <taxon>Mollusca</taxon>
        <taxon>Cephalopoda</taxon>
        <taxon>Coleoidea</taxon>
        <taxon>Octopodiformes</taxon>
        <taxon>Octopoda</taxon>
        <taxon>Incirrata</taxon>
        <taxon>Octopodidae</taxon>
        <taxon>Octopus</taxon>
    </lineage>
</organism>
<evidence type="ECO:0000313" key="6">
    <source>
        <dbReference type="Proteomes" id="UP001162480"/>
    </source>
</evidence>
<feature type="compositionally biased region" description="Polar residues" evidence="4">
    <location>
        <begin position="371"/>
        <end position="383"/>
    </location>
</feature>
<comment type="subcellular location">
    <subcellularLocation>
        <location evidence="1">Nucleus</location>
    </subcellularLocation>
</comment>
<feature type="compositionally biased region" description="Acidic residues" evidence="4">
    <location>
        <begin position="749"/>
        <end position="791"/>
    </location>
</feature>
<feature type="region of interest" description="Disordered" evidence="4">
    <location>
        <begin position="362"/>
        <end position="383"/>
    </location>
</feature>
<feature type="compositionally biased region" description="Acidic residues" evidence="4">
    <location>
        <begin position="230"/>
        <end position="239"/>
    </location>
</feature>
<feature type="region of interest" description="Disordered" evidence="4">
    <location>
        <begin position="468"/>
        <end position="508"/>
    </location>
</feature>
<dbReference type="GO" id="GO:0005634">
    <property type="term" value="C:nucleus"/>
    <property type="evidence" value="ECO:0007669"/>
    <property type="project" value="UniProtKB-SubCell"/>
</dbReference>
<evidence type="ECO:0000256" key="2">
    <source>
        <dbReference type="ARBA" id="ARBA00022553"/>
    </source>
</evidence>
<feature type="compositionally biased region" description="Acidic residues" evidence="4">
    <location>
        <begin position="880"/>
        <end position="890"/>
    </location>
</feature>
<feature type="region of interest" description="Disordered" evidence="4">
    <location>
        <begin position="398"/>
        <end position="417"/>
    </location>
</feature>
<dbReference type="Proteomes" id="UP001162480">
    <property type="component" value="Chromosome 11"/>
</dbReference>
<dbReference type="InterPro" id="IPR024146">
    <property type="entry name" value="Claspin"/>
</dbReference>
<gene>
    <name evidence="5" type="ORF">OCTVUL_1B001180</name>
</gene>
<proteinExistence type="predicted"/>
<feature type="compositionally biased region" description="Polar residues" evidence="4">
    <location>
        <begin position="1121"/>
        <end position="1130"/>
    </location>
</feature>
<sequence>MVKLIEANKNHKTEQASRQDGNNVIQRREISFTFHCCGVGKMKYQGLWLMYLLPYKLNMSTDVEMSKEENSEKDSGIEEVSPQHKTLSFTEESDSEDDFCAKFSRKQTAVIVDDDDDSDGDDNAAVTDNDNNHRNTVREPVRNVLLPDIEYGSLEILENENIESDDDDDDDDDDDKKFNIIKRKKTSSQKKAKDSFHDNVFSNSHEKNSDSSGDEMGQKEDSDMGRDSNGDDEDDDDDEGFSAIKLTAKLKAKLKKGATKQPRKERASKTKANNDLLELHSETQRLIRESNVNLPYHQPVSKSLNVFLNRAARKQQQYRALHSCAANEKLKVKFVQDTIENDSVMFKSVSYAENIDSLLKETESVDDGNEASEQSKTTDGSVSCQGVSSLSFTGIKDLEPSVNNKQGEKSIDCDDGDELDELPSLFVRAKNLLSKNTEDDSNHLPDIPVDSENISFDHSQTLVDKVVEEEEECNNSNGDGIDDGSKNSNVNREQIASSSKPMDISTDNNSGWVVDSNGMMQTDDSFMDELLCSDLNSQDQTAYTPSLQIQTQAPLSAELVATTTPPPPPTAAAAVVTTKSQATESSLDTEIVPSRRETSQKSMKRCLPLELLDPDVCSFTPKLSGSLTQAINLDDDDEVEQPHGTDLLMQRLLKSTNVNKGRKQNTEVNISIVEKECDDNQKENLKLSTVTYHMDTELSQQNELQLDKPGSKLMALKNHLVKQIWIKRGENRKKRCDLYKLDNEEVYDNLKDDEEEAELTDGSDSVDSETEDKGEEEEGDEEYDDDEEEEMLSYKEKRKPKNAFVDEEAEEEDDYEGEDEDDDDDEEGDREQFEKEPKIKNNNDNDSADGSFDFNLDQSDEDSDVPISQNLSKKRKARLEEDDDDNDDADEKNIMNDQFVIKKPNDSGKPLFPKTPSDVSCKSLNISAEDTQDLYKSFGDFQSPEMDSNSLKFPIDSQASPMLDEQGFLRVKSLGVTTHQPKRSALDSLCDTQDNMDDVIGLCSGQFAEAAEERTKSCRTLFNDSINFNSQFPLSGKFSWNKKPENKYFSVDGDGEGFGTLKLLSDDEDSNRGSGKEDDNDTDVLNESDDDDNGFNVGGGGGDDDASIDDVNSEKEEDENGSTQKFSGFTYGNTSRKIRREFLEDEAELSGSEYDSDENDNLDDEFDVMEEEEGDKDVTLDNDELRNQVGRVHLKNMIDDDKREVMKLQEMYLPDGDLYSEGAGRKRQFRWKYIDENSQQDMFHHESDKEENEEEEGDDLKWRVERHNREKWLAENAPEKTETDSQFLKFGQVFVKQKGKQLDKKNSESKIVTKVPSRTVARSRSLTTKGSFLNRSNDCLAKIAELTKPASNPTIGNKVNGRNFVFSVVDPEETSTPGPKSVKNKANTTPNTQPTKKQKVEVVKRSFSASSVFHHID</sequence>
<dbReference type="GO" id="GO:0010997">
    <property type="term" value="F:anaphase-promoting complex binding"/>
    <property type="evidence" value="ECO:0007669"/>
    <property type="project" value="TreeGrafter"/>
</dbReference>
<feature type="compositionally biased region" description="Polar residues" evidence="4">
    <location>
        <begin position="486"/>
        <end position="508"/>
    </location>
</feature>
<dbReference type="PANTHER" id="PTHR14396:SF10">
    <property type="entry name" value="CLASPIN"/>
    <property type="match status" value="1"/>
</dbReference>
<feature type="compositionally biased region" description="Acidic residues" evidence="4">
    <location>
        <begin position="112"/>
        <end position="122"/>
    </location>
</feature>
<feature type="region of interest" description="Disordered" evidence="4">
    <location>
        <begin position="1370"/>
        <end position="1403"/>
    </location>
</feature>
<feature type="compositionally biased region" description="Acidic residues" evidence="4">
    <location>
        <begin position="805"/>
        <end position="829"/>
    </location>
</feature>
<evidence type="ECO:0000256" key="4">
    <source>
        <dbReference type="SAM" id="MobiDB-lite"/>
    </source>
</evidence>
<feature type="compositionally biased region" description="Basic residues" evidence="4">
    <location>
        <begin position="179"/>
        <end position="190"/>
    </location>
</feature>
<feature type="compositionally biased region" description="Polar residues" evidence="4">
    <location>
        <begin position="579"/>
        <end position="588"/>
    </location>
</feature>
<accession>A0AA36F8U6</accession>
<feature type="region of interest" description="Disordered" evidence="4">
    <location>
        <begin position="158"/>
        <end position="239"/>
    </location>
</feature>
<feature type="compositionally biased region" description="Acidic residues" evidence="4">
    <location>
        <begin position="158"/>
        <end position="174"/>
    </location>
</feature>
<feature type="region of interest" description="Disordered" evidence="4">
    <location>
        <begin position="66"/>
        <end position="93"/>
    </location>
</feature>
<feature type="compositionally biased region" description="Acidic residues" evidence="4">
    <location>
        <begin position="1143"/>
        <end position="1162"/>
    </location>
</feature>
<keyword evidence="3" id="KW-0539">Nucleus</keyword>
<feature type="compositionally biased region" description="Acidic residues" evidence="4">
    <location>
        <begin position="1078"/>
        <end position="1093"/>
    </location>
</feature>
<evidence type="ECO:0000256" key="3">
    <source>
        <dbReference type="ARBA" id="ARBA00023242"/>
    </source>
</evidence>
<dbReference type="GO" id="GO:0007095">
    <property type="term" value="P:mitotic G2 DNA damage checkpoint signaling"/>
    <property type="evidence" value="ECO:0007669"/>
    <property type="project" value="TreeGrafter"/>
</dbReference>
<dbReference type="EMBL" id="OX597824">
    <property type="protein sequence ID" value="CAI9730086.1"/>
    <property type="molecule type" value="Genomic_DNA"/>
</dbReference>
<feature type="compositionally biased region" description="Basic and acidic residues" evidence="4">
    <location>
        <begin position="216"/>
        <end position="229"/>
    </location>
</feature>
<evidence type="ECO:0000256" key="1">
    <source>
        <dbReference type="ARBA" id="ARBA00004123"/>
    </source>
</evidence>
<feature type="region of interest" description="Disordered" evidence="4">
    <location>
        <begin position="112"/>
        <end position="141"/>
    </location>
</feature>
<feature type="region of interest" description="Disordered" evidence="4">
    <location>
        <begin position="749"/>
        <end position="917"/>
    </location>
</feature>
<keyword evidence="6" id="KW-1185">Reference proteome</keyword>
<feature type="compositionally biased region" description="Basic and acidic residues" evidence="4">
    <location>
        <begin position="66"/>
        <end position="76"/>
    </location>
</feature>
<evidence type="ECO:0008006" key="7">
    <source>
        <dbReference type="Google" id="ProtNLM"/>
    </source>
</evidence>
<feature type="compositionally biased region" description="Acidic residues" evidence="4">
    <location>
        <begin position="1249"/>
        <end position="1258"/>
    </location>
</feature>